<dbReference type="NCBIfam" id="TIGR00305">
    <property type="entry name" value="putative toxin-antitoxin system toxin component, PIN family"/>
    <property type="match status" value="1"/>
</dbReference>
<dbReference type="AlphaFoldDB" id="A0A1F7IY56"/>
<gene>
    <name evidence="2" type="ORF">A3A93_01420</name>
</gene>
<dbReference type="InterPro" id="IPR029060">
    <property type="entry name" value="PIN-like_dom_sf"/>
</dbReference>
<dbReference type="PANTHER" id="PTHR34610:SF4">
    <property type="entry name" value="SLL8027 PROTEIN"/>
    <property type="match status" value="1"/>
</dbReference>
<dbReference type="PANTHER" id="PTHR34610">
    <property type="entry name" value="SSL7007 PROTEIN"/>
    <property type="match status" value="1"/>
</dbReference>
<evidence type="ECO:0000259" key="1">
    <source>
        <dbReference type="Pfam" id="PF13470"/>
    </source>
</evidence>
<dbReference type="STRING" id="1802061.A3A93_01420"/>
<feature type="domain" description="PIN" evidence="1">
    <location>
        <begin position="3"/>
        <end position="108"/>
    </location>
</feature>
<comment type="caution">
    <text evidence="2">The sequence shown here is derived from an EMBL/GenBank/DDBJ whole genome shotgun (WGS) entry which is preliminary data.</text>
</comment>
<accession>A0A1F7IY56</accession>
<proteinExistence type="predicted"/>
<organism evidence="2 3">
    <name type="scientific">Candidatus Roizmanbacteria bacterium RIFCSPLOWO2_01_FULL_38_12</name>
    <dbReference type="NCBI Taxonomy" id="1802061"/>
    <lineage>
        <taxon>Bacteria</taxon>
        <taxon>Candidatus Roizmaniibacteriota</taxon>
    </lineage>
</organism>
<dbReference type="SUPFAM" id="SSF88723">
    <property type="entry name" value="PIN domain-like"/>
    <property type="match status" value="1"/>
</dbReference>
<dbReference type="InterPro" id="IPR002716">
    <property type="entry name" value="PIN_dom"/>
</dbReference>
<dbReference type="Pfam" id="PF13470">
    <property type="entry name" value="PIN_3"/>
    <property type="match status" value="1"/>
</dbReference>
<evidence type="ECO:0000313" key="2">
    <source>
        <dbReference type="EMBL" id="OGK48284.1"/>
    </source>
</evidence>
<dbReference type="EMBL" id="MGAL01000017">
    <property type="protein sequence ID" value="OGK48284.1"/>
    <property type="molecule type" value="Genomic_DNA"/>
</dbReference>
<name>A0A1F7IY56_9BACT</name>
<protein>
    <submittedName>
        <fullName evidence="2">Putative toxin-antitoxin system toxin component, PIN family</fullName>
    </submittedName>
</protein>
<dbReference type="Proteomes" id="UP000177141">
    <property type="component" value="Unassembled WGS sequence"/>
</dbReference>
<reference evidence="2 3" key="1">
    <citation type="journal article" date="2016" name="Nat. Commun.">
        <title>Thousands of microbial genomes shed light on interconnected biogeochemical processes in an aquifer system.</title>
        <authorList>
            <person name="Anantharaman K."/>
            <person name="Brown C.T."/>
            <person name="Hug L.A."/>
            <person name="Sharon I."/>
            <person name="Castelle C.J."/>
            <person name="Probst A.J."/>
            <person name="Thomas B.C."/>
            <person name="Singh A."/>
            <person name="Wilkins M.J."/>
            <person name="Karaoz U."/>
            <person name="Brodie E.L."/>
            <person name="Williams K.H."/>
            <person name="Hubbard S.S."/>
            <person name="Banfield J.F."/>
        </authorList>
    </citation>
    <scope>NUCLEOTIDE SEQUENCE [LARGE SCALE GENOMIC DNA]</scope>
</reference>
<dbReference type="InterPro" id="IPR002850">
    <property type="entry name" value="PIN_toxin-like"/>
</dbReference>
<evidence type="ECO:0000313" key="3">
    <source>
        <dbReference type="Proteomes" id="UP000177141"/>
    </source>
</evidence>
<sequence length="146" mass="16282">MHKVILDPNIILSGALFGGIPAALLKGIQQKKFELCLSVGLYTEIFDKLIYKFGVDQKILEDVTELLNIGILYNTQALVSLPQDTNDAYLLDLAEESNADYLVTGDKKHLLPLKKWKKTQIISARQAKNILLKDKKKVSVLNSSAQ</sequence>